<reference evidence="2 3" key="1">
    <citation type="submission" date="2016-04" db="EMBL/GenBank/DDBJ databases">
        <authorList>
            <consortium name="Pathogen Informatics"/>
        </authorList>
    </citation>
    <scope>NUCLEOTIDE SEQUENCE [LARGE SCALE GENOMIC DNA]</scope>
    <source>
        <strain evidence="2 3">H050680373</strain>
    </source>
</reference>
<name>A0A157S4T7_9BORD</name>
<dbReference type="PANTHER" id="PTHR42928:SF5">
    <property type="entry name" value="BLR1237 PROTEIN"/>
    <property type="match status" value="1"/>
</dbReference>
<organism evidence="2 3">
    <name type="scientific">Bordetella ansorpii</name>
    <dbReference type="NCBI Taxonomy" id="288768"/>
    <lineage>
        <taxon>Bacteria</taxon>
        <taxon>Pseudomonadati</taxon>
        <taxon>Pseudomonadota</taxon>
        <taxon>Betaproteobacteria</taxon>
        <taxon>Burkholderiales</taxon>
        <taxon>Alcaligenaceae</taxon>
        <taxon>Bordetella</taxon>
    </lineage>
</organism>
<dbReference type="Gene3D" id="3.40.190.10">
    <property type="entry name" value="Periplasmic binding protein-like II"/>
    <property type="match status" value="1"/>
</dbReference>
<evidence type="ECO:0000256" key="1">
    <source>
        <dbReference type="ARBA" id="ARBA00006987"/>
    </source>
</evidence>
<dbReference type="SUPFAM" id="SSF53850">
    <property type="entry name" value="Periplasmic binding protein-like II"/>
    <property type="match status" value="1"/>
</dbReference>
<dbReference type="InterPro" id="IPR005064">
    <property type="entry name" value="BUG"/>
</dbReference>
<dbReference type="RefSeq" id="WP_407922711.1">
    <property type="nucleotide sequence ID" value="NZ_FKIF01000001.1"/>
</dbReference>
<dbReference type="PANTHER" id="PTHR42928">
    <property type="entry name" value="TRICARBOXYLATE-BINDING PROTEIN"/>
    <property type="match status" value="1"/>
</dbReference>
<dbReference type="Pfam" id="PF03401">
    <property type="entry name" value="TctC"/>
    <property type="match status" value="1"/>
</dbReference>
<dbReference type="InterPro" id="IPR042100">
    <property type="entry name" value="Bug_dom1"/>
</dbReference>
<dbReference type="EMBL" id="FKIF01000001">
    <property type="protein sequence ID" value="SAI65427.1"/>
    <property type="molecule type" value="Genomic_DNA"/>
</dbReference>
<dbReference type="Gene3D" id="3.40.190.150">
    <property type="entry name" value="Bordetella uptake gene, domain 1"/>
    <property type="match status" value="1"/>
</dbReference>
<dbReference type="AlphaFoldDB" id="A0A157S4T7"/>
<proteinExistence type="inferred from homology"/>
<evidence type="ECO:0000313" key="3">
    <source>
        <dbReference type="Proteomes" id="UP000076848"/>
    </source>
</evidence>
<keyword evidence="3" id="KW-1185">Reference proteome</keyword>
<dbReference type="Proteomes" id="UP000076848">
    <property type="component" value="Unassembled WGS sequence"/>
</dbReference>
<dbReference type="STRING" id="288768.SAMEA3906486_00169"/>
<dbReference type="PIRSF" id="PIRSF017082">
    <property type="entry name" value="YflP"/>
    <property type="match status" value="1"/>
</dbReference>
<protein>
    <submittedName>
        <fullName evidence="2">Putattive exported protein</fullName>
    </submittedName>
</protein>
<accession>A0A157S4T7</accession>
<sequence length="349" mass="35944">MSKVCVPRAAGKGGTMTPWRFGRASAWLSAFLVSGAAVTAGAPCAATAAEAAYPTRPITLVNPYAAGGPADLLARSLARGLEQRLGQTVIVENKAGGGASIGTGYVARAKPDGYTLLLGTSAGHVVTPLMQKTPYDGVDGFAFCSVVAVQPIMLAVNPALGVKSVADLVKRAKAEPGRLSYGSAGVGGATHLGAELFQQAAGVKLNHIPYPGASQAINDVVGGQLDMVMLNLSASLPFIRQGRLVALGYAAPARSPLLPDVPTLDEAGVSGAQSATWYSLAAPAGTPDAIVSRLSDAVRQVNQDPRYRRAMQDQAIELMGLSPSEAQAYVRKDRADMRALLGRLGLLAK</sequence>
<dbReference type="CDD" id="cd07012">
    <property type="entry name" value="PBP2_Bug_TTT"/>
    <property type="match status" value="1"/>
</dbReference>
<evidence type="ECO:0000313" key="2">
    <source>
        <dbReference type="EMBL" id="SAI65427.1"/>
    </source>
</evidence>
<comment type="similarity">
    <text evidence="1">Belongs to the UPF0065 (bug) family.</text>
</comment>
<gene>
    <name evidence="2" type="ORF">SAMEA3906486_00169</name>
</gene>